<dbReference type="EMBL" id="BAHC01000121">
    <property type="protein sequence ID" value="GAB91039.1"/>
    <property type="molecule type" value="Genomic_DNA"/>
</dbReference>
<dbReference type="AlphaFoldDB" id="K6WWU4"/>
<keyword evidence="1" id="KW-0812">Transmembrane</keyword>
<feature type="transmembrane region" description="Helical" evidence="1">
    <location>
        <begin position="152"/>
        <end position="172"/>
    </location>
</feature>
<sequence>MSDTAGDDVPHVYLDHLTDQLDGERARQVTLTARAETIVKTVLALLTVVIAVLAFVFGGAVEFRPHAVTVAVVVVAILVGIGTLVAGTFALTLPPADAGTRLDTLNGMASEYWWLTHDPGDALFTVARRKFESIAVLRTANRQRTTLCRTALYGQLATMAVLSAAVIVEIIARA</sequence>
<accession>K6WWU4</accession>
<gene>
    <name evidence="2" type="ORF">GORHZ_121_00320</name>
</gene>
<dbReference type="Proteomes" id="UP000008363">
    <property type="component" value="Unassembled WGS sequence"/>
</dbReference>
<dbReference type="OrthoDB" id="9839643at2"/>
<keyword evidence="1" id="KW-0472">Membrane</keyword>
<name>K6WWU4_9ACTN</name>
<evidence type="ECO:0000313" key="3">
    <source>
        <dbReference type="Proteomes" id="UP000008363"/>
    </source>
</evidence>
<dbReference type="RefSeq" id="WP_006334293.1">
    <property type="nucleotide sequence ID" value="NZ_BAHC01000121.1"/>
</dbReference>
<feature type="transmembrane region" description="Helical" evidence="1">
    <location>
        <begin position="67"/>
        <end position="91"/>
    </location>
</feature>
<reference evidence="2 3" key="1">
    <citation type="submission" date="2012-08" db="EMBL/GenBank/DDBJ databases">
        <title>Whole genome shotgun sequence of Gordonia rhizosphera NBRC 16068.</title>
        <authorList>
            <person name="Takarada H."/>
            <person name="Isaki S."/>
            <person name="Hosoyama A."/>
            <person name="Tsuchikane K."/>
            <person name="Katsumata H."/>
            <person name="Baba S."/>
            <person name="Ohji S."/>
            <person name="Yamazaki S."/>
            <person name="Fujita N."/>
        </authorList>
    </citation>
    <scope>NUCLEOTIDE SEQUENCE [LARGE SCALE GENOMIC DNA]</scope>
    <source>
        <strain evidence="2 3">NBRC 16068</strain>
    </source>
</reference>
<evidence type="ECO:0000313" key="2">
    <source>
        <dbReference type="EMBL" id="GAB91039.1"/>
    </source>
</evidence>
<organism evidence="2 3">
    <name type="scientific">Gordonia rhizosphera NBRC 16068</name>
    <dbReference type="NCBI Taxonomy" id="1108045"/>
    <lineage>
        <taxon>Bacteria</taxon>
        <taxon>Bacillati</taxon>
        <taxon>Actinomycetota</taxon>
        <taxon>Actinomycetes</taxon>
        <taxon>Mycobacteriales</taxon>
        <taxon>Gordoniaceae</taxon>
        <taxon>Gordonia</taxon>
    </lineage>
</organism>
<feature type="transmembrane region" description="Helical" evidence="1">
    <location>
        <begin position="42"/>
        <end position="61"/>
    </location>
</feature>
<proteinExistence type="predicted"/>
<comment type="caution">
    <text evidence="2">The sequence shown here is derived from an EMBL/GenBank/DDBJ whole genome shotgun (WGS) entry which is preliminary data.</text>
</comment>
<keyword evidence="1" id="KW-1133">Transmembrane helix</keyword>
<evidence type="ECO:0000256" key="1">
    <source>
        <dbReference type="SAM" id="Phobius"/>
    </source>
</evidence>
<protein>
    <submittedName>
        <fullName evidence="2">Uncharacterized protein</fullName>
    </submittedName>
</protein>
<keyword evidence="3" id="KW-1185">Reference proteome</keyword>